<evidence type="ECO:0000313" key="3">
    <source>
        <dbReference type="EMBL" id="TWT70609.1"/>
    </source>
</evidence>
<dbReference type="Gene3D" id="3.20.20.80">
    <property type="entry name" value="Glycosidases"/>
    <property type="match status" value="1"/>
</dbReference>
<evidence type="ECO:0000256" key="1">
    <source>
        <dbReference type="SAM" id="MobiDB-lite"/>
    </source>
</evidence>
<protein>
    <recommendedName>
        <fullName evidence="2">DUF5060 domain-containing protein</fullName>
    </recommendedName>
</protein>
<dbReference type="RefSeq" id="WP_145302143.1">
    <property type="nucleotide sequence ID" value="NZ_CP036319.1"/>
</dbReference>
<dbReference type="Gene3D" id="2.60.40.10">
    <property type="entry name" value="Immunoglobulins"/>
    <property type="match status" value="1"/>
</dbReference>
<dbReference type="InterPro" id="IPR032260">
    <property type="entry name" value="DUF5060"/>
</dbReference>
<evidence type="ECO:0000313" key="4">
    <source>
        <dbReference type="Proteomes" id="UP000317238"/>
    </source>
</evidence>
<feature type="domain" description="DUF5060" evidence="2">
    <location>
        <begin position="39"/>
        <end position="116"/>
    </location>
</feature>
<gene>
    <name evidence="3" type="ORF">Pan14r_29160</name>
</gene>
<dbReference type="AlphaFoldDB" id="A0A5C5Y6M5"/>
<dbReference type="InterPro" id="IPR013783">
    <property type="entry name" value="Ig-like_fold"/>
</dbReference>
<dbReference type="EMBL" id="SJPL01000001">
    <property type="protein sequence ID" value="TWT70609.1"/>
    <property type="molecule type" value="Genomic_DNA"/>
</dbReference>
<proteinExistence type="predicted"/>
<dbReference type="Pfam" id="PF16586">
    <property type="entry name" value="DUF5060"/>
    <property type="match status" value="1"/>
</dbReference>
<dbReference type="Proteomes" id="UP000317238">
    <property type="component" value="Unassembled WGS sequence"/>
</dbReference>
<dbReference type="OrthoDB" id="246387at2"/>
<organism evidence="3 4">
    <name type="scientific">Crateriforma conspicua</name>
    <dbReference type="NCBI Taxonomy" id="2527996"/>
    <lineage>
        <taxon>Bacteria</taxon>
        <taxon>Pseudomonadati</taxon>
        <taxon>Planctomycetota</taxon>
        <taxon>Planctomycetia</taxon>
        <taxon>Planctomycetales</taxon>
        <taxon>Planctomycetaceae</taxon>
        <taxon>Crateriforma</taxon>
    </lineage>
</organism>
<sequence>MVVTRSYLSKLALLLGVFVQTGLSHGQASDSVLDAKTLETITLTFRGPDTSETAEENPFTDTRLLVKLKHEDQELIVRGFYAADGTAAETSADSGRIWQCRVALDQPGDWTYEASLRRGDWIAIRSDPDTGTELPLDSSSGRIRVSDWPTDDDVDFRRRGRIVADGHYFRMSPGGEVFLKCGANSPENLLAYADFDDTYRMAKSENRGEAKTTKDLHQFTAHLTDWNSGDPTWQDGKGKSLIGAFNYLSQVGMNSCYFLTMNIGGDGKDVWPYRSPDDFSRFDCSKLDQWEIVFEHMQQKGILLHIVTQETENETLLDEGDTGQFRQLYYHELISRFAHHPAVVWNLGEENGPANFSPIGQTTQQEMAMSDFFAGADPYDHPVLIHSHAARDAQEHILKPLLGHDTLDGVSLQVSDPQRVHSDVLKWRRLSTESGHPWIQSMDEIGPAKRGAVPDADDPMHDQVRGPVLWGSLMAGASGVEWYFGYEYDHNDLMAEDWRSRESLWQQTRIAKEFFESKLPLMDCSNDDALIVRGNGYCLCKPGDLYVIYRPAKESEPELAIDLPDSEHSYRIQWLDPRNGGKLQTGTVKSVEGGQSQGIGLPPNQPDRDWVILVRRDA</sequence>
<feature type="region of interest" description="Disordered" evidence="1">
    <location>
        <begin position="583"/>
        <end position="606"/>
    </location>
</feature>
<comment type="caution">
    <text evidence="3">The sequence shown here is derived from an EMBL/GenBank/DDBJ whole genome shotgun (WGS) entry which is preliminary data.</text>
</comment>
<keyword evidence="4" id="KW-1185">Reference proteome</keyword>
<accession>A0A5C5Y6M5</accession>
<evidence type="ECO:0000259" key="2">
    <source>
        <dbReference type="Pfam" id="PF16586"/>
    </source>
</evidence>
<name>A0A5C5Y6M5_9PLAN</name>
<reference evidence="3 4" key="1">
    <citation type="submission" date="2019-02" db="EMBL/GenBank/DDBJ databases">
        <title>Deep-cultivation of Planctomycetes and their phenomic and genomic characterization uncovers novel biology.</title>
        <authorList>
            <person name="Wiegand S."/>
            <person name="Jogler M."/>
            <person name="Boedeker C."/>
            <person name="Pinto D."/>
            <person name="Vollmers J."/>
            <person name="Rivas-Marin E."/>
            <person name="Kohn T."/>
            <person name="Peeters S.H."/>
            <person name="Heuer A."/>
            <person name="Rast P."/>
            <person name="Oberbeckmann S."/>
            <person name="Bunk B."/>
            <person name="Jeske O."/>
            <person name="Meyerdierks A."/>
            <person name="Storesund J.E."/>
            <person name="Kallscheuer N."/>
            <person name="Luecker S."/>
            <person name="Lage O.M."/>
            <person name="Pohl T."/>
            <person name="Merkel B.J."/>
            <person name="Hornburger P."/>
            <person name="Mueller R.-W."/>
            <person name="Bruemmer F."/>
            <person name="Labrenz M."/>
            <person name="Spormann A.M."/>
            <person name="Op Den Camp H."/>
            <person name="Overmann J."/>
            <person name="Amann R."/>
            <person name="Jetten M.S.M."/>
            <person name="Mascher T."/>
            <person name="Medema M.H."/>
            <person name="Devos D.P."/>
            <person name="Kaster A.-K."/>
            <person name="Ovreas L."/>
            <person name="Rohde M."/>
            <person name="Galperin M.Y."/>
            <person name="Jogler C."/>
        </authorList>
    </citation>
    <scope>NUCLEOTIDE SEQUENCE [LARGE SCALE GENOMIC DNA]</scope>
    <source>
        <strain evidence="3 4">Pan14r</strain>
    </source>
</reference>